<name>A0ABT7YPQ8_9ACTN</name>
<reference evidence="1" key="1">
    <citation type="submission" date="2023-06" db="EMBL/GenBank/DDBJ databases">
        <title>Gycomyces niveus sp.nov., a novel actinomycete isolated from soil in Shouguang.</title>
        <authorList>
            <person name="Yang X."/>
            <person name="Zhao J."/>
        </authorList>
    </citation>
    <scope>NUCLEOTIDE SEQUENCE</scope>
    <source>
        <strain evidence="1">NEAU C2</strain>
    </source>
</reference>
<dbReference type="EMBL" id="JAUEMJ010000003">
    <property type="protein sequence ID" value="MDN3240394.1"/>
    <property type="molecule type" value="Genomic_DNA"/>
</dbReference>
<keyword evidence="2" id="KW-1185">Reference proteome</keyword>
<protein>
    <submittedName>
        <fullName evidence="1">Uncharacterized protein</fullName>
    </submittedName>
</protein>
<dbReference type="RefSeq" id="WP_289957329.1">
    <property type="nucleotide sequence ID" value="NZ_JAUEMJ010000003.1"/>
</dbReference>
<accession>A0ABT7YPQ8</accession>
<organism evidence="1 2">
    <name type="scientific">Glycomyces tritici</name>
    <dbReference type="NCBI Taxonomy" id="2665176"/>
    <lineage>
        <taxon>Bacteria</taxon>
        <taxon>Bacillati</taxon>
        <taxon>Actinomycetota</taxon>
        <taxon>Actinomycetes</taxon>
        <taxon>Glycomycetales</taxon>
        <taxon>Glycomycetaceae</taxon>
        <taxon>Glycomyces</taxon>
    </lineage>
</organism>
<dbReference type="Proteomes" id="UP001171902">
    <property type="component" value="Unassembled WGS sequence"/>
</dbReference>
<comment type="caution">
    <text evidence="1">The sequence shown here is derived from an EMBL/GenBank/DDBJ whole genome shotgun (WGS) entry which is preliminary data.</text>
</comment>
<sequence length="353" mass="38087">MRQERDLRMNEPELARLALFMEGVVPGYERTETGMRQLAAELGFAPDSTVPWPRRADGMLQGVVCTALVDGEARPWTVHQDHRGVVVPLSRITADAPGHAAEYCRTAVALQRVLGSPDYFGTYANDDAGRSWGTPHMRWREKYATVELRAGASGPELVSDFTDLWEEDYREAMQRNPTGFIGANGGDALLHVPAATARDLGEFTESLAALLSCLPAETTALGVTLGLGLFGRVRQGFSPLLFDIRSGGHLHVGYFAPDGVAAAASGEAAAQLGWRPTRPAAFRDSARPAHFDAPWHFDGGAPGATRAREAADLIVRTAVAAGVESVEDLALGGEAEQQGHHYFRYPGLRLKTV</sequence>
<proteinExistence type="predicted"/>
<gene>
    <name evidence="1" type="ORF">QWI33_11715</name>
</gene>
<evidence type="ECO:0000313" key="1">
    <source>
        <dbReference type="EMBL" id="MDN3240394.1"/>
    </source>
</evidence>
<evidence type="ECO:0000313" key="2">
    <source>
        <dbReference type="Proteomes" id="UP001171902"/>
    </source>
</evidence>